<accession>A0A6P0UF27</accession>
<proteinExistence type="predicted"/>
<evidence type="ECO:0000313" key="2">
    <source>
        <dbReference type="Proteomes" id="UP000468581"/>
    </source>
</evidence>
<gene>
    <name evidence="1" type="ORF">GWK08_00175</name>
</gene>
<dbReference type="EMBL" id="JAABOO010000001">
    <property type="protein sequence ID" value="NER11845.1"/>
    <property type="molecule type" value="Genomic_DNA"/>
</dbReference>
<comment type="caution">
    <text evidence="1">The sequence shown here is derived from an EMBL/GenBank/DDBJ whole genome shotgun (WGS) entry which is preliminary data.</text>
</comment>
<evidence type="ECO:0000313" key="1">
    <source>
        <dbReference type="EMBL" id="NER11845.1"/>
    </source>
</evidence>
<organism evidence="1 2">
    <name type="scientific">Leptobacterium flavescens</name>
    <dbReference type="NCBI Taxonomy" id="472055"/>
    <lineage>
        <taxon>Bacteria</taxon>
        <taxon>Pseudomonadati</taxon>
        <taxon>Bacteroidota</taxon>
        <taxon>Flavobacteriia</taxon>
        <taxon>Flavobacteriales</taxon>
        <taxon>Flavobacteriaceae</taxon>
        <taxon>Leptobacterium</taxon>
    </lineage>
</organism>
<dbReference type="AlphaFoldDB" id="A0A6P0UF27"/>
<dbReference type="RefSeq" id="WP_163604881.1">
    <property type="nucleotide sequence ID" value="NZ_JAABOO010000001.1"/>
</dbReference>
<reference evidence="1 2" key="1">
    <citation type="submission" date="2020-01" db="EMBL/GenBank/DDBJ databases">
        <title>Leptobacterium flavescens.</title>
        <authorList>
            <person name="Wang G."/>
        </authorList>
    </citation>
    <scope>NUCLEOTIDE SEQUENCE [LARGE SCALE GENOMIC DNA]</scope>
    <source>
        <strain evidence="1 2">KCTC 22160</strain>
    </source>
</reference>
<protein>
    <submittedName>
        <fullName evidence="1">Uncharacterized protein</fullName>
    </submittedName>
</protein>
<dbReference type="Proteomes" id="UP000468581">
    <property type="component" value="Unassembled WGS sequence"/>
</dbReference>
<sequence>MKNSKLLFISILIIAVLAGTAHLFAGIESTGDTETPVFVPSPAIQEEEEQVQRQPETQQQKTNWELLEGKWEVMYKSDDFTGSIVYRISKDKNSMNAYTVKYIDENGDSLNSEKLVLIVKSFSGKSGKGTYKLEYEGKAYDIPCKVKMTDPNHFELSYSYYDYSDKETWTRITE</sequence>
<keyword evidence="2" id="KW-1185">Reference proteome</keyword>
<name>A0A6P0UF27_9FLAO</name>